<evidence type="ECO:0000256" key="3">
    <source>
        <dbReference type="ARBA" id="ARBA00022475"/>
    </source>
</evidence>
<dbReference type="SUPFAM" id="SSF103473">
    <property type="entry name" value="MFS general substrate transporter"/>
    <property type="match status" value="1"/>
</dbReference>
<evidence type="ECO:0000256" key="9">
    <source>
        <dbReference type="SAM" id="Phobius"/>
    </source>
</evidence>
<dbReference type="InterPro" id="IPR002350">
    <property type="entry name" value="Kazal_dom"/>
</dbReference>
<dbReference type="GO" id="GO:0043252">
    <property type="term" value="P:sodium-independent organic anion transport"/>
    <property type="evidence" value="ECO:0007669"/>
    <property type="project" value="TreeGrafter"/>
</dbReference>
<keyword evidence="3" id="KW-1003">Cell membrane</keyword>
<dbReference type="InterPro" id="IPR036259">
    <property type="entry name" value="MFS_trans_sf"/>
</dbReference>
<evidence type="ECO:0000256" key="2">
    <source>
        <dbReference type="ARBA" id="ARBA00009657"/>
    </source>
</evidence>
<feature type="transmembrane region" description="Helical" evidence="9">
    <location>
        <begin position="191"/>
        <end position="216"/>
    </location>
</feature>
<comment type="subcellular location">
    <subcellularLocation>
        <location evidence="1">Cell membrane</location>
        <topology evidence="1">Multi-pass membrane protein</topology>
    </subcellularLocation>
</comment>
<dbReference type="PROSITE" id="PS51465">
    <property type="entry name" value="KAZAL_2"/>
    <property type="match status" value="1"/>
</dbReference>
<feature type="region of interest" description="Disordered" evidence="8">
    <location>
        <begin position="771"/>
        <end position="810"/>
    </location>
</feature>
<dbReference type="Pfam" id="PF03137">
    <property type="entry name" value="OATP"/>
    <property type="match status" value="1"/>
</dbReference>
<feature type="transmembrane region" description="Helical" evidence="9">
    <location>
        <begin position="410"/>
        <end position="431"/>
    </location>
</feature>
<dbReference type="InterPro" id="IPR004156">
    <property type="entry name" value="OATP"/>
</dbReference>
<feature type="transmembrane region" description="Helical" evidence="9">
    <location>
        <begin position="551"/>
        <end position="573"/>
    </location>
</feature>
<protein>
    <submittedName>
        <fullName evidence="11">Solute carrier organic anion transporter family member 1A2</fullName>
    </submittedName>
</protein>
<comment type="similarity">
    <text evidence="2">Belongs to the organo anion transporter (TC 2.A.60) family.</text>
</comment>
<feature type="transmembrane region" description="Helical" evidence="9">
    <location>
        <begin position="123"/>
        <end position="142"/>
    </location>
</feature>
<dbReference type="PANTHER" id="PTHR11388:SF158">
    <property type="entry name" value="ORGANIC ANION TRANSPORTING POLYPEPTIDE 33EB"/>
    <property type="match status" value="1"/>
</dbReference>
<feature type="transmembrane region" description="Helical" evidence="9">
    <location>
        <begin position="228"/>
        <end position="249"/>
    </location>
</feature>
<gene>
    <name evidence="11" type="primary">LOC114342139</name>
</gene>
<feature type="transmembrane region" description="Helical" evidence="9">
    <location>
        <begin position="383"/>
        <end position="403"/>
    </location>
</feature>
<evidence type="ECO:0000256" key="6">
    <source>
        <dbReference type="ARBA" id="ARBA00023136"/>
    </source>
</evidence>
<keyword evidence="6 9" id="KW-0472">Membrane</keyword>
<dbReference type="GO" id="GO:0015347">
    <property type="term" value="F:sodium-independent organic anion transmembrane transporter activity"/>
    <property type="evidence" value="ECO:0007669"/>
    <property type="project" value="TreeGrafter"/>
</dbReference>
<evidence type="ECO:0000256" key="1">
    <source>
        <dbReference type="ARBA" id="ARBA00004651"/>
    </source>
</evidence>
<evidence type="ECO:0000256" key="7">
    <source>
        <dbReference type="ARBA" id="ARBA00023157"/>
    </source>
</evidence>
<dbReference type="GO" id="GO:0016323">
    <property type="term" value="C:basolateral plasma membrane"/>
    <property type="evidence" value="ECO:0007669"/>
    <property type="project" value="TreeGrafter"/>
</dbReference>
<evidence type="ECO:0000256" key="4">
    <source>
        <dbReference type="ARBA" id="ARBA00022692"/>
    </source>
</evidence>
<organism evidence="11">
    <name type="scientific">Diabrotica virgifera virgifera</name>
    <name type="common">western corn rootworm</name>
    <dbReference type="NCBI Taxonomy" id="50390"/>
    <lineage>
        <taxon>Eukaryota</taxon>
        <taxon>Metazoa</taxon>
        <taxon>Ecdysozoa</taxon>
        <taxon>Arthropoda</taxon>
        <taxon>Hexapoda</taxon>
        <taxon>Insecta</taxon>
        <taxon>Pterygota</taxon>
        <taxon>Neoptera</taxon>
        <taxon>Endopterygota</taxon>
        <taxon>Coleoptera</taxon>
        <taxon>Polyphaga</taxon>
        <taxon>Cucujiformia</taxon>
        <taxon>Chrysomeloidea</taxon>
        <taxon>Chrysomelidae</taxon>
        <taxon>Galerucinae</taxon>
        <taxon>Diabroticina</taxon>
        <taxon>Diabroticites</taxon>
        <taxon>Diabrotica</taxon>
    </lineage>
</organism>
<dbReference type="RefSeq" id="XP_028148724.1">
    <property type="nucleotide sequence ID" value="XM_028292923.1"/>
</dbReference>
<feature type="domain" description="Kazal-like" evidence="10">
    <location>
        <begin position="444"/>
        <end position="497"/>
    </location>
</feature>
<evidence type="ECO:0000313" key="11">
    <source>
        <dbReference type="RefSeq" id="XP_028148724.1"/>
    </source>
</evidence>
<dbReference type="PANTHER" id="PTHR11388">
    <property type="entry name" value="ORGANIC ANION TRANSPORTER"/>
    <property type="match status" value="1"/>
</dbReference>
<dbReference type="Gene3D" id="1.20.1250.20">
    <property type="entry name" value="MFS general substrate transporter like domains"/>
    <property type="match status" value="1"/>
</dbReference>
<evidence type="ECO:0000256" key="5">
    <source>
        <dbReference type="ARBA" id="ARBA00022989"/>
    </source>
</evidence>
<feature type="compositionally biased region" description="Polar residues" evidence="8">
    <location>
        <begin position="740"/>
        <end position="758"/>
    </location>
</feature>
<keyword evidence="5 9" id="KW-1133">Transmembrane helix</keyword>
<feature type="region of interest" description="Disordered" evidence="8">
    <location>
        <begin position="694"/>
        <end position="758"/>
    </location>
</feature>
<feature type="transmembrane region" description="Helical" evidence="9">
    <location>
        <begin position="56"/>
        <end position="77"/>
    </location>
</feature>
<feature type="compositionally biased region" description="Polar residues" evidence="8">
    <location>
        <begin position="721"/>
        <end position="731"/>
    </location>
</feature>
<evidence type="ECO:0000259" key="10">
    <source>
        <dbReference type="PROSITE" id="PS51465"/>
    </source>
</evidence>
<feature type="transmembrane region" description="Helical" evidence="9">
    <location>
        <begin position="97"/>
        <end position="116"/>
    </location>
</feature>
<dbReference type="AlphaFoldDB" id="A0A6P7GG73"/>
<dbReference type="InParanoid" id="A0A6P7GG73"/>
<evidence type="ECO:0000256" key="8">
    <source>
        <dbReference type="SAM" id="MobiDB-lite"/>
    </source>
</evidence>
<proteinExistence type="inferred from homology"/>
<reference evidence="11" key="1">
    <citation type="submission" date="2025-08" db="UniProtKB">
        <authorList>
            <consortium name="RefSeq"/>
        </authorList>
    </citation>
    <scope>IDENTIFICATION</scope>
</reference>
<dbReference type="FunCoup" id="A0A6P7GG73">
    <property type="interactions" value="29"/>
</dbReference>
<accession>A0A6P7GG73</accession>
<feature type="transmembrane region" description="Helical" evidence="9">
    <location>
        <begin position="521"/>
        <end position="539"/>
    </location>
</feature>
<keyword evidence="4 9" id="KW-0812">Transmembrane</keyword>
<name>A0A6P7GG73_DIAVI</name>
<feature type="transmembrane region" description="Helical" evidence="9">
    <location>
        <begin position="261"/>
        <end position="282"/>
    </location>
</feature>
<sequence length="810" mass="89704">MLASIIMIHPSNLLRSNSERAQFSAPVGNYLNEIDCGIKVLPCLSDRLNLQKLAKLSVFVVVLCLMGCAHGIINSYFTGTSQLWTSHYNFPGSTKGWLVVSNEIFVGMLALCVSYWGNRIHRATWMGALTMLIAVSGATLAIPEIHRPFTGVEITSAITGPPLCTNFTVHESNRFNVSNETMAQDYFDEIILVYIIIFQVVFGSVIISFLCHGLTYVDDHTSTKQSPVLIGLVLASHVIGKQGGIYFAWMPYVLHINGIFVSPIWIIVIILTFLIGAGMAMFPKVLPNMVLRKSVNSLVSIAAGGDPMQEEEIVDGYFQTLWRLLKNRILLLNIASYVVVQSAIINFGLFEKYYNQSKYHVSIEDKDSSGYSDPSIIQMTTNLLKQPLIAVSFLTTGLIIAKIKPTPRNLVIWNTVAFALVILIFCSTAFLSCTHGIKNEHKHSITIPFCSINCECPSGEPFQPVCVDGSTYFSPCVAGCKNFTAATNVYHDCTCGSIVTEGSCDEDHCKFILALSQVNNILSNAIMASTLIVNVLISLRSVAKQDKATALGLELTFLGLVPYIPIKIIYHFVTEGFCEIQTDNGCQYFSESFPLAVSIVTITLEFCGVILSLFLLMTINNINLFKNRISYDYELNNFHSRVNTFDRNDSQNTGDSLPPQEQDPFIQELTNSLTRRHTPQMTRQERMQSYIDDGELVPPLQPPPKRRNSKQSSKSEGGKSDNSNSTANKANSLDMLNGKSEVSSNKIGSKASASIDSDMSSLDRFADSLDILDNSSQDSKRFLEEPIAEMDEPQENKVKPDQNDVFETAF</sequence>
<feature type="transmembrane region" description="Helical" evidence="9">
    <location>
        <begin position="593"/>
        <end position="619"/>
    </location>
</feature>
<feature type="transmembrane region" description="Helical" evidence="9">
    <location>
        <begin position="329"/>
        <end position="350"/>
    </location>
</feature>
<keyword evidence="7" id="KW-1015">Disulfide bond</keyword>